<dbReference type="GeneID" id="48886851"/>
<evidence type="ECO:0000313" key="4">
    <source>
        <dbReference type="Proteomes" id="UP000242088"/>
    </source>
</evidence>
<dbReference type="SUPFAM" id="SSF103473">
    <property type="entry name" value="MFS general substrate transporter"/>
    <property type="match status" value="1"/>
</dbReference>
<evidence type="ECO:0000313" key="3">
    <source>
        <dbReference type="EMBL" id="PTF15665.1"/>
    </source>
</evidence>
<name>A0A2K4DNR2_9STAP</name>
<dbReference type="EMBL" id="PYZH01000029">
    <property type="protein sequence ID" value="PTF15665.1"/>
    <property type="molecule type" value="Genomic_DNA"/>
</dbReference>
<feature type="transmembrane region" description="Helical" evidence="1">
    <location>
        <begin position="135"/>
        <end position="156"/>
    </location>
</feature>
<keyword evidence="1" id="KW-0812">Transmembrane</keyword>
<dbReference type="Proteomes" id="UP000243350">
    <property type="component" value="Unassembled WGS sequence"/>
</dbReference>
<dbReference type="RefSeq" id="WP_103166428.1">
    <property type="nucleotide sequence ID" value="NZ_JAHCOY010000005.1"/>
</dbReference>
<evidence type="ECO:0000313" key="5">
    <source>
        <dbReference type="Proteomes" id="UP000243350"/>
    </source>
</evidence>
<dbReference type="PANTHER" id="PTHR41307:SF1">
    <property type="entry name" value="MEMBRANE PROTEIN"/>
    <property type="match status" value="1"/>
</dbReference>
<proteinExistence type="predicted"/>
<feature type="transmembrane region" description="Helical" evidence="1">
    <location>
        <begin position="195"/>
        <end position="214"/>
    </location>
</feature>
<dbReference type="PANTHER" id="PTHR41307">
    <property type="entry name" value="MEMBRANE PROTEIN-RELATED"/>
    <property type="match status" value="1"/>
</dbReference>
<evidence type="ECO:0000256" key="1">
    <source>
        <dbReference type="SAM" id="Phobius"/>
    </source>
</evidence>
<feature type="transmembrane region" description="Helical" evidence="1">
    <location>
        <begin position="220"/>
        <end position="244"/>
    </location>
</feature>
<dbReference type="Proteomes" id="UP000242088">
    <property type="component" value="Unassembled WGS sequence"/>
</dbReference>
<organism evidence="3 5">
    <name type="scientific">Staphylococcus devriesei</name>
    <dbReference type="NCBI Taxonomy" id="586733"/>
    <lineage>
        <taxon>Bacteria</taxon>
        <taxon>Bacillati</taxon>
        <taxon>Bacillota</taxon>
        <taxon>Bacilli</taxon>
        <taxon>Bacillales</taxon>
        <taxon>Staphylococcaceae</taxon>
        <taxon>Staphylococcus</taxon>
    </lineage>
</organism>
<keyword evidence="4" id="KW-1185">Reference proteome</keyword>
<keyword evidence="1" id="KW-1133">Transmembrane helix</keyword>
<protein>
    <recommendedName>
        <fullName evidence="6">DUF1129 domain-containing protein</fullName>
    </recommendedName>
</protein>
<sequence length="257" mass="29552">MISKEAEDYLFKLKAELLFRGKDEDEIHAIGDELEDHFETAEQNGKDVSDILNTPVKQYADKFSKHMSFTKGLPKYLAYFVIYMFALFTIPDFFGKGFTLTLSYLLNVAIIFAISIVVLFLFKKLIIKYGDQKRTYIYAFIGGGSIFLLMVLSAFITKHHPIYKIVTLTQTQSLIVGTILLIGVMVACFIVKQKIYALIIFILCLPNIIAQLFTAHNHSLIQYTYISLGILMVLLLFQIIYMFYEGNKLRKEDSNKR</sequence>
<dbReference type="AlphaFoldDB" id="A0A2K4DNR2"/>
<comment type="caution">
    <text evidence="3">The sequence shown here is derived from an EMBL/GenBank/DDBJ whole genome shotgun (WGS) entry which is preliminary data.</text>
</comment>
<reference evidence="2" key="2">
    <citation type="submission" date="2018-03" db="EMBL/GenBank/DDBJ databases">
        <authorList>
            <person name="Naushad S."/>
        </authorList>
    </citation>
    <scope>NUCLEOTIDE SEQUENCE</scope>
    <source>
        <strain evidence="2">SNUC 1409</strain>
    </source>
</reference>
<feature type="transmembrane region" description="Helical" evidence="1">
    <location>
        <begin position="101"/>
        <end position="123"/>
    </location>
</feature>
<accession>A0A2K4DNR2</accession>
<feature type="transmembrane region" description="Helical" evidence="1">
    <location>
        <begin position="162"/>
        <end position="188"/>
    </location>
</feature>
<gene>
    <name evidence="2" type="ORF">BUY47_07625</name>
    <name evidence="3" type="ORF">BUY48_06090</name>
</gene>
<dbReference type="OrthoDB" id="1750748at2"/>
<dbReference type="EMBL" id="PYZI01000008">
    <property type="protein sequence ID" value="PTF13702.1"/>
    <property type="molecule type" value="Genomic_DNA"/>
</dbReference>
<keyword evidence="1" id="KW-0472">Membrane</keyword>
<dbReference type="SUPFAM" id="SSF158560">
    <property type="entry name" value="BH3980-like"/>
    <property type="match status" value="1"/>
</dbReference>
<evidence type="ECO:0008006" key="6">
    <source>
        <dbReference type="Google" id="ProtNLM"/>
    </source>
</evidence>
<reference evidence="3" key="3">
    <citation type="submission" date="2018-03" db="EMBL/GenBank/DDBJ databases">
        <authorList>
            <person name="Keele B.F."/>
        </authorList>
    </citation>
    <scope>NUCLEOTIDE SEQUENCE</scope>
    <source>
        <strain evidence="3">SNUC 4143</strain>
    </source>
</reference>
<dbReference type="InterPro" id="IPR036259">
    <property type="entry name" value="MFS_trans_sf"/>
</dbReference>
<feature type="transmembrane region" description="Helical" evidence="1">
    <location>
        <begin position="76"/>
        <end position="95"/>
    </location>
</feature>
<reference evidence="4 5" key="1">
    <citation type="journal article" date="2016" name="Front. Microbiol.">
        <title>Comprehensive Phylogenetic Analysis of Bovine Non-aureus Staphylococci Species Based on Whole-Genome Sequencing.</title>
        <authorList>
            <person name="Naushad S."/>
            <person name="Barkema H.W."/>
            <person name="Luby C."/>
            <person name="Condas L.A."/>
            <person name="Nobrega D.B."/>
            <person name="Carson D.A."/>
            <person name="De Buck J."/>
        </authorList>
    </citation>
    <scope>NUCLEOTIDE SEQUENCE [LARGE SCALE GENOMIC DNA]</scope>
    <source>
        <strain evidence="2 4">SNUC 1409</strain>
        <strain evidence="3 5">SNUC 4143</strain>
    </source>
</reference>
<evidence type="ECO:0000313" key="2">
    <source>
        <dbReference type="EMBL" id="PTF13702.1"/>
    </source>
</evidence>